<feature type="domain" description="DNA-directed DNA polymerase family A palm" evidence="20">
    <location>
        <begin position="694"/>
        <end position="901"/>
    </location>
</feature>
<dbReference type="SMART" id="SM00482">
    <property type="entry name" value="POLAc"/>
    <property type="match status" value="1"/>
</dbReference>
<dbReference type="InterPro" id="IPR036279">
    <property type="entry name" value="5-3_exonuclease_C_sf"/>
</dbReference>
<reference evidence="22" key="1">
    <citation type="journal article" date="2005" name="Science">
        <title>Life at depth: Photobacterium profundum genome sequence and expression analysis.</title>
        <authorList>
            <person name="Vezzi A."/>
            <person name="Campanaro S."/>
            <person name="D'Angelo M."/>
            <person name="Simonato F."/>
            <person name="Vitulo N."/>
            <person name="Lauro F.M."/>
            <person name="Cestaro A."/>
            <person name="Malacrida G."/>
            <person name="Simionati B."/>
            <person name="Cannata N."/>
            <person name="Romualdi C."/>
            <person name="Bartlett D.H."/>
            <person name="Valle G."/>
        </authorList>
    </citation>
    <scope>NUCLEOTIDE SEQUENCE [LARGE SCALE GENOMIC DNA]</scope>
    <source>
        <strain evidence="22">ATCC BAA-1253 / SS9</strain>
    </source>
</reference>
<dbReference type="HOGENOM" id="CLU_004675_0_1_6"/>
<comment type="similarity">
    <text evidence="1 17">Belongs to the DNA polymerase type-A family.</text>
</comment>
<dbReference type="Pfam" id="PF01612">
    <property type="entry name" value="DNA_pol_A_exo1"/>
    <property type="match status" value="1"/>
</dbReference>
<evidence type="ECO:0000313" key="22">
    <source>
        <dbReference type="Proteomes" id="UP000000593"/>
    </source>
</evidence>
<sequence length="937" mass="103541">MALFNLSSPGYKNISMATIPENPLILIDGSSYLYRAYHAAPNFTNSDGEPTGAVYGVVNMLRSLLRQFSTEHIAVIFDAKGKTFRDDIYPEYKANRPPMPDDLRGQIEPLHAVIKAMGLPLIAISGVEADDVIGTLATQASKAGMPVLISTGDKDMAQLVDENVTLINTMTDVVMGPAGVVEKFGIGPELIIDYLALMGDKVDNIPGVPGVGEKTAKALLTGVGGLDAIYDNLDAIPALGFRGSKTMPKKLADNKEAAYMSYELATIKLDVELDSAPHELLKTEPDTDELTSLFGKLQFRRWLSEMLDGSDGKIVADEKASEPVEKKVVAPTIDRSGYETILDEVSFKTWLDTLTAADVVAFDTETDSLDYMTANLVGVSFAVEEGKAAYVPVAHDYLDAPEQLDRDWVLAQLKPLLEDPAQNKVGQNLKFDMSILARYDINMQGIKYDTMLESYVFNSVVGRHDMDSLALRYLEHKNISFEEVAGKGKKQLTFNQIDLDVAGPYAAEDADITLRLHNLLNEKVESDEQLKSVFEDIEMPLVPVLSRIERTGVLIDSMLLSAQSTEIAARLDELETKAYEIAEQEFNLSSPKQLQAILFEKMGLPILKKTPSGAPSTNEEVLQELALDYPLPKILLEYRGLAKLKSTYTDKLPKMVNPSTGRVHTSYHQAVTATGRLSSSDPNLQNIPVRNAEGRRIRQAFIAPTGYKILAVDYSQIELRIMAHLSGDKALLEAFKQGKDIHAATAAEILGLPIESVTTEQRRRAKAINFGLIYGMSAFGLAKQLDMGRNEAQDYMNVYFERYPGVLEYMESTRIHASEQGYVETLFGRRLYLPDIKSRNGIRRKAAERAAINAPMQGTAADIIKRAMVLVDEWVEQQETGRVRLLMQVHDELVFEVQESELDAVSADVRRLMELAAELDVPLIADTGSGDNWDEAH</sequence>
<dbReference type="InterPro" id="IPR002562">
    <property type="entry name" value="3'-5'_exonuclease_dom"/>
</dbReference>
<dbReference type="KEGG" id="ppr:PBPRA3503"/>
<dbReference type="Gene3D" id="3.30.70.370">
    <property type="match status" value="1"/>
</dbReference>
<dbReference type="eggNOG" id="COG0258">
    <property type="taxonomic scope" value="Bacteria"/>
</dbReference>
<dbReference type="CDD" id="cd08637">
    <property type="entry name" value="DNA_pol_A_pol_I_C"/>
    <property type="match status" value="1"/>
</dbReference>
<evidence type="ECO:0000256" key="12">
    <source>
        <dbReference type="ARBA" id="ARBA00022932"/>
    </source>
</evidence>
<keyword evidence="22" id="KW-1185">Reference proteome</keyword>
<evidence type="ECO:0000259" key="18">
    <source>
        <dbReference type="SMART" id="SM00474"/>
    </source>
</evidence>
<dbReference type="SMART" id="SM00279">
    <property type="entry name" value="HhH2"/>
    <property type="match status" value="1"/>
</dbReference>
<dbReference type="eggNOG" id="COG0749">
    <property type="taxonomic scope" value="Bacteria"/>
</dbReference>
<dbReference type="CDD" id="cd06139">
    <property type="entry name" value="DNA_polA_I_Ecoli_like_exo"/>
    <property type="match status" value="1"/>
</dbReference>
<dbReference type="EMBL" id="CR378674">
    <property type="protein sequence ID" value="CAG21774.1"/>
    <property type="molecule type" value="Genomic_DNA"/>
</dbReference>
<organism evidence="21 22">
    <name type="scientific">Photobacterium profundum (strain SS9)</name>
    <dbReference type="NCBI Taxonomy" id="298386"/>
    <lineage>
        <taxon>Bacteria</taxon>
        <taxon>Pseudomonadati</taxon>
        <taxon>Pseudomonadota</taxon>
        <taxon>Gammaproteobacteria</taxon>
        <taxon>Vibrionales</taxon>
        <taxon>Vibrionaceae</taxon>
        <taxon>Photobacterium</taxon>
    </lineage>
</organism>
<dbReference type="GO" id="GO:0003887">
    <property type="term" value="F:DNA-directed DNA polymerase activity"/>
    <property type="evidence" value="ECO:0007669"/>
    <property type="project" value="UniProtKB-UniRule"/>
</dbReference>
<dbReference type="SUPFAM" id="SSF47807">
    <property type="entry name" value="5' to 3' exonuclease, C-terminal subdomain"/>
    <property type="match status" value="1"/>
</dbReference>
<dbReference type="InterPro" id="IPR018320">
    <property type="entry name" value="DNA_polymerase_1"/>
</dbReference>
<evidence type="ECO:0000256" key="14">
    <source>
        <dbReference type="ARBA" id="ARBA00023204"/>
    </source>
</evidence>
<evidence type="ECO:0000313" key="21">
    <source>
        <dbReference type="EMBL" id="CAG21774.1"/>
    </source>
</evidence>
<evidence type="ECO:0000256" key="1">
    <source>
        <dbReference type="ARBA" id="ARBA00007705"/>
    </source>
</evidence>
<keyword evidence="10 17" id="KW-0378">Hydrolase</keyword>
<evidence type="ECO:0000256" key="9">
    <source>
        <dbReference type="ARBA" id="ARBA00022763"/>
    </source>
</evidence>
<dbReference type="Gene3D" id="1.10.150.20">
    <property type="entry name" value="5' to 3' exonuclease, C-terminal subdomain"/>
    <property type="match status" value="2"/>
</dbReference>
<protein>
    <recommendedName>
        <fullName evidence="4 16">DNA polymerase I</fullName>
        <ecNumber evidence="3 16">2.7.7.7</ecNumber>
    </recommendedName>
</protein>
<gene>
    <name evidence="21" type="primary">PLU0386</name>
    <name evidence="17" type="synonym">polA</name>
    <name evidence="21" type="ordered locus">PBPRA3503</name>
</gene>
<dbReference type="STRING" id="298386.PBPRA3503"/>
<dbReference type="FunFam" id="3.30.420.10:FF:000026">
    <property type="entry name" value="DNA polymerase I"/>
    <property type="match status" value="1"/>
</dbReference>
<evidence type="ECO:0000256" key="2">
    <source>
        <dbReference type="ARBA" id="ARBA00011541"/>
    </source>
</evidence>
<evidence type="ECO:0000256" key="11">
    <source>
        <dbReference type="ARBA" id="ARBA00022839"/>
    </source>
</evidence>
<dbReference type="InterPro" id="IPR012337">
    <property type="entry name" value="RNaseH-like_sf"/>
</dbReference>
<evidence type="ECO:0000256" key="8">
    <source>
        <dbReference type="ARBA" id="ARBA00022722"/>
    </source>
</evidence>
<dbReference type="SUPFAM" id="SSF88723">
    <property type="entry name" value="PIN domain-like"/>
    <property type="match status" value="1"/>
</dbReference>
<keyword evidence="9 17" id="KW-0227">DNA damage</keyword>
<accession>Q6LLQ4</accession>
<name>Q6LLQ4_PHOPR</name>
<comment type="function">
    <text evidence="17">In addition to polymerase activity, this DNA polymerase exhibits 3'-5' and 5'-3' exonuclease activity.</text>
</comment>
<dbReference type="InterPro" id="IPR036397">
    <property type="entry name" value="RNaseH_sf"/>
</dbReference>
<dbReference type="SUPFAM" id="SSF56672">
    <property type="entry name" value="DNA/RNA polymerases"/>
    <property type="match status" value="1"/>
</dbReference>
<feature type="domain" description="5'-3' exonuclease" evidence="19">
    <location>
        <begin position="22"/>
        <end position="283"/>
    </location>
</feature>
<dbReference type="Gene3D" id="1.20.1060.10">
    <property type="entry name" value="Taq DNA Polymerase, Chain T, domain 4"/>
    <property type="match status" value="1"/>
</dbReference>
<keyword evidence="12 17" id="KW-0239">DNA-directed DNA polymerase</keyword>
<dbReference type="InterPro" id="IPR019760">
    <property type="entry name" value="DNA-dir_DNA_pol_A_CS"/>
</dbReference>
<dbReference type="NCBIfam" id="NF004397">
    <property type="entry name" value="PRK05755.1"/>
    <property type="match status" value="1"/>
</dbReference>
<keyword evidence="7 17" id="KW-0235">DNA replication</keyword>
<evidence type="ECO:0000256" key="7">
    <source>
        <dbReference type="ARBA" id="ARBA00022705"/>
    </source>
</evidence>
<evidence type="ECO:0000256" key="16">
    <source>
        <dbReference type="NCBIfam" id="TIGR00593"/>
    </source>
</evidence>
<dbReference type="GO" id="GO:0008408">
    <property type="term" value="F:3'-5' exonuclease activity"/>
    <property type="evidence" value="ECO:0007669"/>
    <property type="project" value="UniProtKB-UniRule"/>
</dbReference>
<dbReference type="Pfam" id="PF02739">
    <property type="entry name" value="5_3_exonuc_N"/>
    <property type="match status" value="1"/>
</dbReference>
<keyword evidence="5 17" id="KW-0808">Transferase</keyword>
<evidence type="ECO:0000256" key="3">
    <source>
        <dbReference type="ARBA" id="ARBA00012417"/>
    </source>
</evidence>
<dbReference type="PROSITE" id="PS00447">
    <property type="entry name" value="DNA_POLYMERASE_A"/>
    <property type="match status" value="1"/>
</dbReference>
<dbReference type="InterPro" id="IPR020046">
    <property type="entry name" value="5-3_exonucl_a-hlix_arch_N"/>
</dbReference>
<feature type="domain" description="3'-5' exonuclease" evidence="18">
    <location>
        <begin position="338"/>
        <end position="525"/>
    </location>
</feature>
<dbReference type="CDD" id="cd09898">
    <property type="entry name" value="H3TH_53EXO"/>
    <property type="match status" value="1"/>
</dbReference>
<dbReference type="SUPFAM" id="SSF53098">
    <property type="entry name" value="Ribonuclease H-like"/>
    <property type="match status" value="1"/>
</dbReference>
<proteinExistence type="inferred from homology"/>
<keyword evidence="6 17" id="KW-0548">Nucleotidyltransferase</keyword>
<dbReference type="GO" id="GO:0006261">
    <property type="term" value="P:DNA-templated DNA replication"/>
    <property type="evidence" value="ECO:0007669"/>
    <property type="project" value="UniProtKB-UniRule"/>
</dbReference>
<evidence type="ECO:0000256" key="15">
    <source>
        <dbReference type="ARBA" id="ARBA00049244"/>
    </source>
</evidence>
<dbReference type="InterPro" id="IPR029060">
    <property type="entry name" value="PIN-like_dom_sf"/>
</dbReference>
<dbReference type="InterPro" id="IPR020045">
    <property type="entry name" value="DNA_polI_H3TH"/>
</dbReference>
<dbReference type="InterPro" id="IPR001098">
    <property type="entry name" value="DNA-dir_DNA_pol_A_palm_dom"/>
</dbReference>
<dbReference type="Pfam" id="PF01367">
    <property type="entry name" value="5_3_exonuc"/>
    <property type="match status" value="1"/>
</dbReference>
<dbReference type="GO" id="GO:0006302">
    <property type="term" value="P:double-strand break repair"/>
    <property type="evidence" value="ECO:0007669"/>
    <property type="project" value="TreeGrafter"/>
</dbReference>
<keyword evidence="14 17" id="KW-0234">DNA repair</keyword>
<dbReference type="PANTHER" id="PTHR10133:SF27">
    <property type="entry name" value="DNA POLYMERASE NU"/>
    <property type="match status" value="1"/>
</dbReference>
<comment type="catalytic activity">
    <reaction evidence="15 17">
        <text>DNA(n) + a 2'-deoxyribonucleoside 5'-triphosphate = DNA(n+1) + diphosphate</text>
        <dbReference type="Rhea" id="RHEA:22508"/>
        <dbReference type="Rhea" id="RHEA-COMP:17339"/>
        <dbReference type="Rhea" id="RHEA-COMP:17340"/>
        <dbReference type="ChEBI" id="CHEBI:33019"/>
        <dbReference type="ChEBI" id="CHEBI:61560"/>
        <dbReference type="ChEBI" id="CHEBI:173112"/>
        <dbReference type="EC" id="2.7.7.7"/>
    </reaction>
</comment>
<dbReference type="FunFam" id="1.10.150.20:FF:000002">
    <property type="entry name" value="DNA polymerase I"/>
    <property type="match status" value="1"/>
</dbReference>
<dbReference type="InterPro" id="IPR043502">
    <property type="entry name" value="DNA/RNA_pol_sf"/>
</dbReference>
<evidence type="ECO:0000259" key="19">
    <source>
        <dbReference type="SMART" id="SM00475"/>
    </source>
</evidence>
<dbReference type="Gene3D" id="3.30.420.10">
    <property type="entry name" value="Ribonuclease H-like superfamily/Ribonuclease H"/>
    <property type="match status" value="1"/>
</dbReference>
<keyword evidence="8" id="KW-0540">Nuclease</keyword>
<dbReference type="GO" id="GO:0003677">
    <property type="term" value="F:DNA binding"/>
    <property type="evidence" value="ECO:0007669"/>
    <property type="project" value="UniProtKB-UniRule"/>
</dbReference>
<evidence type="ECO:0000256" key="13">
    <source>
        <dbReference type="ARBA" id="ARBA00023125"/>
    </source>
</evidence>
<evidence type="ECO:0000256" key="6">
    <source>
        <dbReference type="ARBA" id="ARBA00022695"/>
    </source>
</evidence>
<evidence type="ECO:0000256" key="10">
    <source>
        <dbReference type="ARBA" id="ARBA00022801"/>
    </source>
</evidence>
<dbReference type="Pfam" id="PF00476">
    <property type="entry name" value="DNA_pol_A"/>
    <property type="match status" value="1"/>
</dbReference>
<dbReference type="AlphaFoldDB" id="Q6LLQ4"/>
<dbReference type="FunFam" id="1.10.150.20:FF:000003">
    <property type="entry name" value="DNA polymerase I"/>
    <property type="match status" value="1"/>
</dbReference>
<keyword evidence="13 17" id="KW-0238">DNA-binding</keyword>
<dbReference type="Proteomes" id="UP000000593">
    <property type="component" value="Chromosome 1"/>
</dbReference>
<dbReference type="InterPro" id="IPR008918">
    <property type="entry name" value="HhH2"/>
</dbReference>
<dbReference type="SMART" id="SM00475">
    <property type="entry name" value="53EXOc"/>
    <property type="match status" value="1"/>
</dbReference>
<evidence type="ECO:0000256" key="4">
    <source>
        <dbReference type="ARBA" id="ARBA00020311"/>
    </source>
</evidence>
<evidence type="ECO:0000256" key="5">
    <source>
        <dbReference type="ARBA" id="ARBA00022679"/>
    </source>
</evidence>
<dbReference type="FunFam" id="1.20.1060.10:FF:000001">
    <property type="entry name" value="DNA polymerase I"/>
    <property type="match status" value="1"/>
</dbReference>
<dbReference type="PANTHER" id="PTHR10133">
    <property type="entry name" value="DNA POLYMERASE I"/>
    <property type="match status" value="1"/>
</dbReference>
<dbReference type="InterPro" id="IPR002421">
    <property type="entry name" value="5-3_exonuclease"/>
</dbReference>
<comment type="subunit">
    <text evidence="2">Single-chain monomer with multiple functions.</text>
</comment>
<evidence type="ECO:0000256" key="17">
    <source>
        <dbReference type="RuleBase" id="RU004460"/>
    </source>
</evidence>
<dbReference type="GO" id="GO:0008409">
    <property type="term" value="F:5'-3' exonuclease activity"/>
    <property type="evidence" value="ECO:0007669"/>
    <property type="project" value="UniProtKB-UniRule"/>
</dbReference>
<dbReference type="SMART" id="SM00474">
    <property type="entry name" value="35EXOc"/>
    <property type="match status" value="1"/>
</dbReference>
<evidence type="ECO:0000259" key="20">
    <source>
        <dbReference type="SMART" id="SM00482"/>
    </source>
</evidence>
<dbReference type="EC" id="2.7.7.7" evidence="3 16"/>
<keyword evidence="11 17" id="KW-0269">Exonuclease</keyword>
<dbReference type="CDD" id="cd09859">
    <property type="entry name" value="PIN_53EXO"/>
    <property type="match status" value="1"/>
</dbReference>
<dbReference type="NCBIfam" id="TIGR00593">
    <property type="entry name" value="pola"/>
    <property type="match status" value="1"/>
</dbReference>
<dbReference type="InterPro" id="IPR002298">
    <property type="entry name" value="DNA_polymerase_A"/>
</dbReference>
<dbReference type="PRINTS" id="PR00868">
    <property type="entry name" value="DNAPOLI"/>
</dbReference>
<dbReference type="FunFam" id="3.40.50.1010:FF:000001">
    <property type="entry name" value="DNA polymerase I"/>
    <property type="match status" value="1"/>
</dbReference>
<dbReference type="Gene3D" id="3.40.50.1010">
    <property type="entry name" value="5'-nuclease"/>
    <property type="match status" value="1"/>
</dbReference>